<gene>
    <name evidence="6" type="ORF">GCM10009654_26310</name>
</gene>
<dbReference type="InterPro" id="IPR010982">
    <property type="entry name" value="Lambda_DNA-bd_dom_sf"/>
</dbReference>
<organism evidence="6 7">
    <name type="scientific">Streptomyces hebeiensis</name>
    <dbReference type="NCBI Taxonomy" id="229486"/>
    <lineage>
        <taxon>Bacteria</taxon>
        <taxon>Bacillati</taxon>
        <taxon>Actinomycetota</taxon>
        <taxon>Actinomycetes</taxon>
        <taxon>Kitasatosporales</taxon>
        <taxon>Streptomycetaceae</taxon>
        <taxon>Streptomyces</taxon>
    </lineage>
</organism>
<keyword evidence="7" id="KW-1185">Reference proteome</keyword>
<feature type="compositionally biased region" description="Basic and acidic residues" evidence="4">
    <location>
        <begin position="1"/>
        <end position="11"/>
    </location>
</feature>
<dbReference type="Proteomes" id="UP001501371">
    <property type="component" value="Unassembled WGS sequence"/>
</dbReference>
<evidence type="ECO:0000256" key="1">
    <source>
        <dbReference type="ARBA" id="ARBA00023015"/>
    </source>
</evidence>
<keyword evidence="3" id="KW-0804">Transcription</keyword>
<dbReference type="CDD" id="cd06267">
    <property type="entry name" value="PBP1_LacI_sugar_binding-like"/>
    <property type="match status" value="1"/>
</dbReference>
<feature type="domain" description="HTH lacI-type" evidence="5">
    <location>
        <begin position="15"/>
        <end position="69"/>
    </location>
</feature>
<dbReference type="Pfam" id="PF00532">
    <property type="entry name" value="Peripla_BP_1"/>
    <property type="match status" value="1"/>
</dbReference>
<dbReference type="PANTHER" id="PTHR30146:SF109">
    <property type="entry name" value="HTH-TYPE TRANSCRIPTIONAL REGULATOR GALS"/>
    <property type="match status" value="1"/>
</dbReference>
<comment type="caution">
    <text evidence="6">The sequence shown here is derived from an EMBL/GenBank/DDBJ whole genome shotgun (WGS) entry which is preliminary data.</text>
</comment>
<dbReference type="SMART" id="SM00354">
    <property type="entry name" value="HTH_LACI"/>
    <property type="match status" value="1"/>
</dbReference>
<name>A0ABN1UVH7_9ACTN</name>
<dbReference type="Pfam" id="PF00356">
    <property type="entry name" value="LacI"/>
    <property type="match status" value="1"/>
</dbReference>
<reference evidence="6 7" key="1">
    <citation type="journal article" date="2019" name="Int. J. Syst. Evol. Microbiol.">
        <title>The Global Catalogue of Microorganisms (GCM) 10K type strain sequencing project: providing services to taxonomists for standard genome sequencing and annotation.</title>
        <authorList>
            <consortium name="The Broad Institute Genomics Platform"/>
            <consortium name="The Broad Institute Genome Sequencing Center for Infectious Disease"/>
            <person name="Wu L."/>
            <person name="Ma J."/>
        </authorList>
    </citation>
    <scope>NUCLEOTIDE SEQUENCE [LARGE SCALE GENOMIC DNA]</scope>
    <source>
        <strain evidence="6 7">JCM 12696</strain>
    </source>
</reference>
<sequence length="329" mass="34168">MKPTDDERPDGRPVPTLDDVARRAGVSKSTASRALSRPDLVAPATIARVHDAAVGLGFEPSRVARALAHGRTGLIALVVPTLENTFFTPIINGAQARAAEAGSQLTVAVHEPDDHPALARLARQVDGFLLTAPRGDDDSVRAVARLAPTVLIDREVEGITSVSADVARAFGEVVGHLAGAGHRRIAYLGGPHGSWQSLRRSEAVHRAALGRAELSMLGPVPATFTAGVESVDAVLDSGASAVVPYATSVALGLMAALARRGVDVPDQVLVSAERSVLDALGMNRVPAIDVDGELLGRVAAERLVERIERRGGTAGASSWLPVGVRLPTG</sequence>
<keyword evidence="2 6" id="KW-0238">DNA-binding</keyword>
<protein>
    <submittedName>
        <fullName evidence="6">LacI family DNA-binding transcriptional regulator</fullName>
    </submittedName>
</protein>
<evidence type="ECO:0000313" key="6">
    <source>
        <dbReference type="EMBL" id="GAA1167910.1"/>
    </source>
</evidence>
<evidence type="ECO:0000313" key="7">
    <source>
        <dbReference type="Proteomes" id="UP001501371"/>
    </source>
</evidence>
<dbReference type="PROSITE" id="PS00356">
    <property type="entry name" value="HTH_LACI_1"/>
    <property type="match status" value="1"/>
</dbReference>
<evidence type="ECO:0000256" key="2">
    <source>
        <dbReference type="ARBA" id="ARBA00023125"/>
    </source>
</evidence>
<dbReference type="EMBL" id="BAAAKV010000020">
    <property type="protein sequence ID" value="GAA1167910.1"/>
    <property type="molecule type" value="Genomic_DNA"/>
</dbReference>
<dbReference type="SUPFAM" id="SSF47413">
    <property type="entry name" value="lambda repressor-like DNA-binding domains"/>
    <property type="match status" value="1"/>
</dbReference>
<evidence type="ECO:0000259" key="5">
    <source>
        <dbReference type="PROSITE" id="PS50932"/>
    </source>
</evidence>
<feature type="region of interest" description="Disordered" evidence="4">
    <location>
        <begin position="1"/>
        <end position="34"/>
    </location>
</feature>
<dbReference type="InterPro" id="IPR001761">
    <property type="entry name" value="Peripla_BP/Lac1_sug-bd_dom"/>
</dbReference>
<keyword evidence="1" id="KW-0805">Transcription regulation</keyword>
<evidence type="ECO:0000256" key="3">
    <source>
        <dbReference type="ARBA" id="ARBA00023163"/>
    </source>
</evidence>
<dbReference type="InterPro" id="IPR000843">
    <property type="entry name" value="HTH_LacI"/>
</dbReference>
<dbReference type="SUPFAM" id="SSF53822">
    <property type="entry name" value="Periplasmic binding protein-like I"/>
    <property type="match status" value="1"/>
</dbReference>
<evidence type="ECO:0000256" key="4">
    <source>
        <dbReference type="SAM" id="MobiDB-lite"/>
    </source>
</evidence>
<accession>A0ABN1UVH7</accession>
<dbReference type="RefSeq" id="WP_344274875.1">
    <property type="nucleotide sequence ID" value="NZ_BAAAKV010000020.1"/>
</dbReference>
<dbReference type="PROSITE" id="PS50932">
    <property type="entry name" value="HTH_LACI_2"/>
    <property type="match status" value="1"/>
</dbReference>
<dbReference type="PANTHER" id="PTHR30146">
    <property type="entry name" value="LACI-RELATED TRANSCRIPTIONAL REPRESSOR"/>
    <property type="match status" value="1"/>
</dbReference>
<dbReference type="Gene3D" id="3.40.50.2300">
    <property type="match status" value="2"/>
</dbReference>
<dbReference type="CDD" id="cd01392">
    <property type="entry name" value="HTH_LacI"/>
    <property type="match status" value="1"/>
</dbReference>
<dbReference type="InterPro" id="IPR028082">
    <property type="entry name" value="Peripla_BP_I"/>
</dbReference>
<proteinExistence type="predicted"/>
<dbReference type="Gene3D" id="1.10.260.40">
    <property type="entry name" value="lambda repressor-like DNA-binding domains"/>
    <property type="match status" value="1"/>
</dbReference>
<dbReference type="GO" id="GO:0003677">
    <property type="term" value="F:DNA binding"/>
    <property type="evidence" value="ECO:0007669"/>
    <property type="project" value="UniProtKB-KW"/>
</dbReference>